<dbReference type="SUPFAM" id="SSF158832">
    <property type="entry name" value="Tex N-terminal region-like"/>
    <property type="match status" value="1"/>
</dbReference>
<dbReference type="FunFam" id="2.40.50.140:FF:000051">
    <property type="entry name" value="RNA-binding transcriptional accessory protein"/>
    <property type="match status" value="1"/>
</dbReference>
<sequence>MNYPSVIAEQLGIGTRQVEKTIELLEQGATVPFIARYRKEATGSLNEVQITAIRDLLLKLKELDKRRESILASIRDQGRLTPELEQQLLSAATLTELEDLYLPFKPKRRTRASIAAERGLEPLANELQRQYECDLRQLAAPFVNAEKGVASIDDALAGARDILAERVSENQQARNRVRNIFRRSAFLSSKVVKAKEDEAHKYESWFDWTENAMRAPSHRILALFRGEEEGLLRVHVQPQEDQPAIEALERQFVSGRSDSAQQMCLAVRDGYKRLLAPSIETEFYNLLKEKADKEAIRVFAENLRQLLLASPLGQKRILAIDPGFRTGCKTVCLDAQGQLLHNETIYPFTSVREERAAVAKLEALVEAFHIEAIAIGNGTAGRETEEVVKRCRFPHKLIAVMVSENGASVYSASEIARREFPDYDVTVRGAVSIGRRLMDPLSELVKIDPKSIGVGQYQHDVNQSLLQESLHDVVVSCVNSVGVELNTASRELLSYVSGIGPALADKIVDYRNRQGAFACRADLKKVERLGEKAFEQCAGFLRVRKSDNPLDRSAVHPERYALVERMAQDLGATVQQLMDDKSLRDRIEVKRYVTPDCGLPTLQDIMTELEKPGLDPRARFEVFEFDKNVTRIEDLQEGMVLPGIVTNITAFGAFIDVGVHQDGLVHISQLADRRVSDPSEVVRLHQHVKVKVIEVDLRRHRISLTMKGVTSDQ</sequence>
<accession>A0A0H3U7H5</accession>
<dbReference type="Gene3D" id="1.10.10.650">
    <property type="entry name" value="RuvA domain 2-like"/>
    <property type="match status" value="1"/>
</dbReference>
<feature type="domain" description="S1 motif" evidence="1">
    <location>
        <begin position="638"/>
        <end position="707"/>
    </location>
</feature>
<dbReference type="InterPro" id="IPR041692">
    <property type="entry name" value="HHH_9"/>
</dbReference>
<dbReference type="EMBL" id="KF540229">
    <property type="protein sequence ID" value="AIF26411.1"/>
    <property type="molecule type" value="Genomic_DNA"/>
</dbReference>
<dbReference type="PROSITE" id="PS50126">
    <property type="entry name" value="S1"/>
    <property type="match status" value="1"/>
</dbReference>
<dbReference type="SUPFAM" id="SSF47781">
    <property type="entry name" value="RuvA domain 2-like"/>
    <property type="match status" value="2"/>
</dbReference>
<dbReference type="GO" id="GO:0003735">
    <property type="term" value="F:structural constituent of ribosome"/>
    <property type="evidence" value="ECO:0007669"/>
    <property type="project" value="TreeGrafter"/>
</dbReference>
<dbReference type="Gene3D" id="2.40.50.140">
    <property type="entry name" value="Nucleic acid-binding proteins"/>
    <property type="match status" value="1"/>
</dbReference>
<evidence type="ECO:0000259" key="1">
    <source>
        <dbReference type="PROSITE" id="PS50126"/>
    </source>
</evidence>
<dbReference type="Pfam" id="PF17674">
    <property type="entry name" value="HHH_9"/>
    <property type="match status" value="1"/>
</dbReference>
<dbReference type="InterPro" id="IPR003029">
    <property type="entry name" value="S1_domain"/>
</dbReference>
<dbReference type="InterPro" id="IPR012337">
    <property type="entry name" value="RNaseH-like_sf"/>
</dbReference>
<evidence type="ECO:0000313" key="2">
    <source>
        <dbReference type="EMBL" id="AIF26411.1"/>
    </source>
</evidence>
<name>A0A0H3U7H5_9BACT</name>
<dbReference type="PANTHER" id="PTHR10724:SF10">
    <property type="entry name" value="S1 RNA-BINDING DOMAIN-CONTAINING PROTEIN 1"/>
    <property type="match status" value="1"/>
</dbReference>
<dbReference type="GO" id="GO:0005737">
    <property type="term" value="C:cytoplasm"/>
    <property type="evidence" value="ECO:0007669"/>
    <property type="project" value="UniProtKB-ARBA"/>
</dbReference>
<dbReference type="InterPro" id="IPR044146">
    <property type="entry name" value="S1_Tex"/>
</dbReference>
<dbReference type="CDD" id="cd05685">
    <property type="entry name" value="S1_Tex"/>
    <property type="match status" value="1"/>
</dbReference>
<dbReference type="GO" id="GO:0006412">
    <property type="term" value="P:translation"/>
    <property type="evidence" value="ECO:0007669"/>
    <property type="project" value="TreeGrafter"/>
</dbReference>
<dbReference type="PANTHER" id="PTHR10724">
    <property type="entry name" value="30S RIBOSOMAL PROTEIN S1"/>
    <property type="match status" value="1"/>
</dbReference>
<dbReference type="FunFam" id="1.10.10.650:FF:000001">
    <property type="entry name" value="S1 RNA-binding domain 1"/>
    <property type="match status" value="1"/>
</dbReference>
<dbReference type="InterPro" id="IPR006641">
    <property type="entry name" value="YqgF/RNaseH-like_dom"/>
</dbReference>
<dbReference type="Pfam" id="PF12836">
    <property type="entry name" value="HHH_3"/>
    <property type="match status" value="1"/>
</dbReference>
<dbReference type="AlphaFoldDB" id="A0A0H3U7H5"/>
<dbReference type="FunFam" id="1.10.150.310:FF:000001">
    <property type="entry name" value="RNA-binding transcriptional accessory protein"/>
    <property type="match status" value="1"/>
</dbReference>
<dbReference type="GO" id="GO:0003729">
    <property type="term" value="F:mRNA binding"/>
    <property type="evidence" value="ECO:0007669"/>
    <property type="project" value="UniProtKB-ARBA"/>
</dbReference>
<dbReference type="SMART" id="SM00316">
    <property type="entry name" value="S1"/>
    <property type="match status" value="1"/>
</dbReference>
<proteinExistence type="predicted"/>
<dbReference type="Gene3D" id="3.30.420.140">
    <property type="entry name" value="YqgF/RNase H-like domain"/>
    <property type="match status" value="1"/>
</dbReference>
<dbReference type="InterPro" id="IPR018974">
    <property type="entry name" value="Tex-like_N"/>
</dbReference>
<dbReference type="Pfam" id="PF22706">
    <property type="entry name" value="Tex_central_region"/>
    <property type="match status" value="1"/>
</dbReference>
<protein>
    <submittedName>
        <fullName evidence="2">Putative tex-like protein</fullName>
    </submittedName>
</protein>
<dbReference type="InterPro" id="IPR055179">
    <property type="entry name" value="Tex-like_central_region"/>
</dbReference>
<dbReference type="SMART" id="SM00732">
    <property type="entry name" value="YqgFc"/>
    <property type="match status" value="1"/>
</dbReference>
<organism evidence="2">
    <name type="scientific">uncultured bacterium fosmid pJB17E7_contig I</name>
    <dbReference type="NCBI Taxonomy" id="1478055"/>
    <lineage>
        <taxon>Bacteria</taxon>
        <taxon>environmental samples</taxon>
    </lineage>
</organism>
<dbReference type="SUPFAM" id="SSF53098">
    <property type="entry name" value="Ribonuclease H-like"/>
    <property type="match status" value="1"/>
</dbReference>
<dbReference type="Pfam" id="PF00575">
    <property type="entry name" value="S1"/>
    <property type="match status" value="1"/>
</dbReference>
<dbReference type="GO" id="GO:0006139">
    <property type="term" value="P:nucleobase-containing compound metabolic process"/>
    <property type="evidence" value="ECO:0007669"/>
    <property type="project" value="InterPro"/>
</dbReference>
<dbReference type="Gene3D" id="1.10.3500.10">
    <property type="entry name" value="Tex N-terminal region-like"/>
    <property type="match status" value="1"/>
</dbReference>
<dbReference type="FunFam" id="3.30.420.140:FF:000001">
    <property type="entry name" value="RNA-binding transcriptional accessory protein"/>
    <property type="match status" value="1"/>
</dbReference>
<reference evidence="2" key="1">
    <citation type="submission" date="2013-08" db="EMBL/GenBank/DDBJ databases">
        <title>Comparison of modified E. coli strains.</title>
        <authorList>
            <person name="Juergensen J."/>
            <person name="Bonge A."/>
            <person name="Streit W.R."/>
        </authorList>
    </citation>
    <scope>NUCLEOTIDE SEQUENCE</scope>
</reference>
<dbReference type="SUPFAM" id="SSF50249">
    <property type="entry name" value="Nucleic acid-binding proteins"/>
    <property type="match status" value="1"/>
</dbReference>
<dbReference type="InterPro" id="IPR032639">
    <property type="entry name" value="Tex_YqgF"/>
</dbReference>
<dbReference type="InterPro" id="IPR050437">
    <property type="entry name" value="Ribos_protein_bS1-like"/>
</dbReference>
<dbReference type="InterPro" id="IPR010994">
    <property type="entry name" value="RuvA_2-like"/>
</dbReference>
<dbReference type="InterPro" id="IPR037027">
    <property type="entry name" value="YqgF/RNaseH-like_dom_sf"/>
</dbReference>
<dbReference type="InterPro" id="IPR023323">
    <property type="entry name" value="Tex-like_dom_sf"/>
</dbReference>
<dbReference type="Gene3D" id="1.10.150.310">
    <property type="entry name" value="Tex RuvX-like domain-like"/>
    <property type="match status" value="1"/>
</dbReference>
<dbReference type="Pfam" id="PF09371">
    <property type="entry name" value="Tex_N"/>
    <property type="match status" value="1"/>
</dbReference>
<dbReference type="InterPro" id="IPR023319">
    <property type="entry name" value="Tex-like_HTH_dom_sf"/>
</dbReference>
<dbReference type="Pfam" id="PF16921">
    <property type="entry name" value="Tex_YqgF"/>
    <property type="match status" value="1"/>
</dbReference>
<dbReference type="InterPro" id="IPR012340">
    <property type="entry name" value="NA-bd_OB-fold"/>
</dbReference>